<evidence type="ECO:0000313" key="3">
    <source>
        <dbReference type="Proteomes" id="UP000218209"/>
    </source>
</evidence>
<keyword evidence="3" id="KW-1185">Reference proteome</keyword>
<feature type="compositionally biased region" description="Gly residues" evidence="1">
    <location>
        <begin position="399"/>
        <end position="421"/>
    </location>
</feature>
<protein>
    <recommendedName>
        <fullName evidence="4">F-box domain-containing protein</fullName>
    </recommendedName>
</protein>
<dbReference type="AlphaFoldDB" id="A0A1X6NUG9"/>
<accession>A0A1X6NUG9</accession>
<gene>
    <name evidence="2" type="ORF">BU14_0451s0001</name>
</gene>
<feature type="compositionally biased region" description="Low complexity" evidence="1">
    <location>
        <begin position="62"/>
        <end position="104"/>
    </location>
</feature>
<evidence type="ECO:0000313" key="2">
    <source>
        <dbReference type="EMBL" id="OSX72274.1"/>
    </source>
</evidence>
<dbReference type="EMBL" id="KV919072">
    <property type="protein sequence ID" value="OSX72274.1"/>
    <property type="molecule type" value="Genomic_DNA"/>
</dbReference>
<proteinExistence type="predicted"/>
<evidence type="ECO:0000256" key="1">
    <source>
        <dbReference type="SAM" id="MobiDB-lite"/>
    </source>
</evidence>
<organism evidence="2 3">
    <name type="scientific">Porphyra umbilicalis</name>
    <name type="common">Purple laver</name>
    <name type="synonym">Red alga</name>
    <dbReference type="NCBI Taxonomy" id="2786"/>
    <lineage>
        <taxon>Eukaryota</taxon>
        <taxon>Rhodophyta</taxon>
        <taxon>Bangiophyceae</taxon>
        <taxon>Bangiales</taxon>
        <taxon>Bangiaceae</taxon>
        <taxon>Porphyra</taxon>
    </lineage>
</organism>
<feature type="region of interest" description="Disordered" evidence="1">
    <location>
        <begin position="390"/>
        <end position="434"/>
    </location>
</feature>
<feature type="compositionally biased region" description="Low complexity" evidence="1">
    <location>
        <begin position="1"/>
        <end position="10"/>
    </location>
</feature>
<dbReference type="Proteomes" id="UP000218209">
    <property type="component" value="Unassembled WGS sequence"/>
</dbReference>
<feature type="compositionally biased region" description="Low complexity" evidence="1">
    <location>
        <begin position="422"/>
        <end position="434"/>
    </location>
</feature>
<evidence type="ECO:0008006" key="4">
    <source>
        <dbReference type="Google" id="ProtNLM"/>
    </source>
</evidence>
<feature type="region of interest" description="Disordered" evidence="1">
    <location>
        <begin position="1"/>
        <end position="127"/>
    </location>
</feature>
<reference evidence="2 3" key="1">
    <citation type="submission" date="2017-03" db="EMBL/GenBank/DDBJ databases">
        <title>WGS assembly of Porphyra umbilicalis.</title>
        <authorList>
            <person name="Brawley S.H."/>
            <person name="Blouin N.A."/>
            <person name="Ficko-Blean E."/>
            <person name="Wheeler G.L."/>
            <person name="Lohr M."/>
            <person name="Goodson H.V."/>
            <person name="Jenkins J.W."/>
            <person name="Blaby-Haas C.E."/>
            <person name="Helliwell K.E."/>
            <person name="Chan C."/>
            <person name="Marriage T."/>
            <person name="Bhattacharya D."/>
            <person name="Klein A.S."/>
            <person name="Badis Y."/>
            <person name="Brodie J."/>
            <person name="Cao Y."/>
            <person name="Collen J."/>
            <person name="Dittami S.M."/>
            <person name="Gachon C.M."/>
            <person name="Green B.R."/>
            <person name="Karpowicz S."/>
            <person name="Kim J.W."/>
            <person name="Kudahl U."/>
            <person name="Lin S."/>
            <person name="Michel G."/>
            <person name="Mittag M."/>
            <person name="Olson B.J."/>
            <person name="Pangilinan J."/>
            <person name="Peng Y."/>
            <person name="Qiu H."/>
            <person name="Shu S."/>
            <person name="Singer J.T."/>
            <person name="Smith A.G."/>
            <person name="Sprecher B.N."/>
            <person name="Wagner V."/>
            <person name="Wang W."/>
            <person name="Wang Z.-Y."/>
            <person name="Yan J."/>
            <person name="Yarish C."/>
            <person name="Zoeuner-Riek S."/>
            <person name="Zhuang Y."/>
            <person name="Zou Y."/>
            <person name="Lindquist E.A."/>
            <person name="Grimwood J."/>
            <person name="Barry K."/>
            <person name="Rokhsar D.S."/>
            <person name="Schmutz J."/>
            <person name="Stiller J.W."/>
            <person name="Grossman A.R."/>
            <person name="Prochnik S.E."/>
        </authorList>
    </citation>
    <scope>NUCLEOTIDE SEQUENCE [LARGE SCALE GENOMIC DNA]</scope>
    <source>
        <strain evidence="2">4086291</strain>
    </source>
</reference>
<sequence length="547" mass="55427">MRRATRAGGRAPAGGRTGSGKRRRGAEPVAGGPGNGDNDGAGSPAAGIVSADARPARKSRRVAAVATAAAAAVAPPATPVDSSSSSSPPSGAAAAPQPAGSSQPVDAAAAGATTGQPSGAAPPSSGLLELPPEIVEVVAARLTLLDRARLAASSAHLWRLLSDDVALCAITMFLGHDAEDAWQGPYPGACHPTVPAPTAAAGGGAAAAAPADTPHQVRVAGVVLSRADAVTQGRGLLRALTLACEHASESLCFPSAIRHIAECHPDGQLRLNLCPHVNRVALSRSAARSLLGIPAAWAWRAEYGQLERRTKYGWYMADMLRDVLREAFWCRTPTGGGADGVPLDGGPFGMDRIAVDLRARHEAAAKKAAAATSAADDRAATVERLIAERVADGGHRDGGGSSSGGGGRSGRGGRGGRGSSGGNAATAAAHPPRPTYARWIHEGAVRGRSALAAYMNGVARASEAAAAGVLDDFVAVYDGLDADLHAFYDGCTRASWRAAATTLAWAAQEASKAKPPRVDVAATIAALSRPRARKTWTGLCWCCHRGG</sequence>
<name>A0A1X6NUG9_PORUM</name>